<comment type="caution">
    <text evidence="2">The sequence shown here is derived from an EMBL/GenBank/DDBJ whole genome shotgun (WGS) entry which is preliminary data.</text>
</comment>
<feature type="transmembrane region" description="Helical" evidence="1">
    <location>
        <begin position="12"/>
        <end position="31"/>
    </location>
</feature>
<keyword evidence="1" id="KW-0472">Membrane</keyword>
<name>A0ABV6K172_9LACO</name>
<protein>
    <recommendedName>
        <fullName evidence="4">Integral membrane protein</fullName>
    </recommendedName>
</protein>
<evidence type="ECO:0000313" key="3">
    <source>
        <dbReference type="Proteomes" id="UP001589855"/>
    </source>
</evidence>
<sequence>MSRARKILRFTFWTNNLTLLLIMIPMLAMLYPLPHLVLPATIVLILLSTGFQSWYLIRKLKVSSFQGLYWVDDERDREITFKVHSKLLTSGVAYLYGLLLITFVISQWHLTGLQLGATLFVLIWLGLIGSNLEYYWLWTKFDQA</sequence>
<keyword evidence="1" id="KW-1133">Transmembrane helix</keyword>
<feature type="transmembrane region" description="Helical" evidence="1">
    <location>
        <begin position="37"/>
        <end position="57"/>
    </location>
</feature>
<dbReference type="EMBL" id="JBHLUK010000022">
    <property type="protein sequence ID" value="MFC0423219.1"/>
    <property type="molecule type" value="Genomic_DNA"/>
</dbReference>
<organism evidence="2 3">
    <name type="scientific">Lactiplantibacillus plajomi</name>
    <dbReference type="NCBI Taxonomy" id="1457217"/>
    <lineage>
        <taxon>Bacteria</taxon>
        <taxon>Bacillati</taxon>
        <taxon>Bacillota</taxon>
        <taxon>Bacilli</taxon>
        <taxon>Lactobacillales</taxon>
        <taxon>Lactobacillaceae</taxon>
        <taxon>Lactiplantibacillus</taxon>
    </lineage>
</organism>
<evidence type="ECO:0000256" key="1">
    <source>
        <dbReference type="SAM" id="Phobius"/>
    </source>
</evidence>
<evidence type="ECO:0000313" key="2">
    <source>
        <dbReference type="EMBL" id="MFC0423219.1"/>
    </source>
</evidence>
<gene>
    <name evidence="2" type="ORF">ACFFGS_03655</name>
</gene>
<dbReference type="RefSeq" id="WP_137646035.1">
    <property type="nucleotide sequence ID" value="NZ_BAABRM010000035.1"/>
</dbReference>
<evidence type="ECO:0008006" key="4">
    <source>
        <dbReference type="Google" id="ProtNLM"/>
    </source>
</evidence>
<proteinExistence type="predicted"/>
<keyword evidence="1" id="KW-0812">Transmembrane</keyword>
<reference evidence="2 3" key="1">
    <citation type="submission" date="2024-09" db="EMBL/GenBank/DDBJ databases">
        <authorList>
            <person name="Sun Q."/>
            <person name="Mori K."/>
        </authorList>
    </citation>
    <scope>NUCLEOTIDE SEQUENCE [LARGE SCALE GENOMIC DNA]</scope>
    <source>
        <strain evidence="2 3">TBRC 4575</strain>
    </source>
</reference>
<dbReference type="Proteomes" id="UP001589855">
    <property type="component" value="Unassembled WGS sequence"/>
</dbReference>
<accession>A0ABV6K172</accession>
<keyword evidence="3" id="KW-1185">Reference proteome</keyword>
<feature type="transmembrane region" description="Helical" evidence="1">
    <location>
        <begin position="115"/>
        <end position="137"/>
    </location>
</feature>
<feature type="transmembrane region" description="Helical" evidence="1">
    <location>
        <begin position="87"/>
        <end position="109"/>
    </location>
</feature>